<keyword evidence="2" id="KW-1185">Reference proteome</keyword>
<dbReference type="Proteomes" id="UP000198765">
    <property type="component" value="Chromosome I"/>
</dbReference>
<dbReference type="PATRIC" id="fig|299146.4.peg.2894"/>
<protein>
    <submittedName>
        <fullName evidence="1">Uncharacterized protein</fullName>
    </submittedName>
</protein>
<evidence type="ECO:0000313" key="1">
    <source>
        <dbReference type="EMBL" id="SBT47043.1"/>
    </source>
</evidence>
<name>A0A1A8ZT88_9ACTN</name>
<dbReference type="AlphaFoldDB" id="A0A1A8ZT88"/>
<gene>
    <name evidence="1" type="ORF">GA0070621_2791</name>
</gene>
<accession>A0A1A8ZT88</accession>
<dbReference type="InterPro" id="IPR037914">
    <property type="entry name" value="SpoVT-AbrB_sf"/>
</dbReference>
<organism evidence="1 2">
    <name type="scientific">Micromonospora narathiwatensis</name>
    <dbReference type="NCBI Taxonomy" id="299146"/>
    <lineage>
        <taxon>Bacteria</taxon>
        <taxon>Bacillati</taxon>
        <taxon>Actinomycetota</taxon>
        <taxon>Actinomycetes</taxon>
        <taxon>Micromonosporales</taxon>
        <taxon>Micromonosporaceae</taxon>
        <taxon>Micromonospora</taxon>
    </lineage>
</organism>
<proteinExistence type="predicted"/>
<dbReference type="SUPFAM" id="SSF89447">
    <property type="entry name" value="AbrB/MazE/MraZ-like"/>
    <property type="match status" value="1"/>
</dbReference>
<reference evidence="1 2" key="1">
    <citation type="submission" date="2016-06" db="EMBL/GenBank/DDBJ databases">
        <authorList>
            <person name="Kjaerup R.B."/>
            <person name="Dalgaard T.S."/>
            <person name="Juul-Madsen H.R."/>
        </authorList>
    </citation>
    <scope>NUCLEOTIDE SEQUENCE [LARGE SCALE GENOMIC DNA]</scope>
    <source>
        <strain evidence="1 2">DSM 45248</strain>
    </source>
</reference>
<dbReference type="EMBL" id="LT594324">
    <property type="protein sequence ID" value="SBT47043.1"/>
    <property type="molecule type" value="Genomic_DNA"/>
</dbReference>
<sequence>MTDRPIDSVIPAVVPSGGLKIRGDSRAAMKRPPLPLARLAPTRDSSTVYGLATLDVHGRVADRAVMIALGWAPGLRLGIRESGGLIIVDPDPRGVFRVTKEGHVRLPAVVRQWCGLTAGDRVLLAADPKAGRLVLHPPASLDAVVARVQDEAFAGGES</sequence>
<evidence type="ECO:0000313" key="2">
    <source>
        <dbReference type="Proteomes" id="UP000198765"/>
    </source>
</evidence>
<dbReference type="RefSeq" id="WP_167666889.1">
    <property type="nucleotide sequence ID" value="NZ_LT594324.1"/>
</dbReference>